<name>A0ABP9HA65_9ACTN</name>
<evidence type="ECO:0000259" key="1">
    <source>
        <dbReference type="Pfam" id="PF02441"/>
    </source>
</evidence>
<comment type="caution">
    <text evidence="2">The sequence shown here is derived from an EMBL/GenBank/DDBJ whole genome shotgun (WGS) entry which is preliminary data.</text>
</comment>
<feature type="domain" description="Flavoprotein" evidence="1">
    <location>
        <begin position="5"/>
        <end position="123"/>
    </location>
</feature>
<dbReference type="Pfam" id="PF02441">
    <property type="entry name" value="Flavoprotein"/>
    <property type="match status" value="1"/>
</dbReference>
<dbReference type="Proteomes" id="UP001500466">
    <property type="component" value="Unassembled WGS sequence"/>
</dbReference>
<dbReference type="InterPro" id="IPR003382">
    <property type="entry name" value="Flavoprotein"/>
</dbReference>
<evidence type="ECO:0000313" key="3">
    <source>
        <dbReference type="Proteomes" id="UP001500466"/>
    </source>
</evidence>
<proteinExistence type="predicted"/>
<sequence>MLYVVAGAAPPVASLRRAVPALVDAGWDVCVTLTPTAASWLADDPAALSAVCGRPVRTRERRLGEDRPFPAADACLAAPLTFNTLNKWASGISDNVALGTLHEALGTGVPVVAAPCFNDALARHPQVARSVGTLRGAGVRLVGDAGRADAADGVAWWDVVLAAFDGRGC</sequence>
<gene>
    <name evidence="2" type="ORF">GCM10023205_32220</name>
</gene>
<dbReference type="Gene3D" id="3.40.50.1950">
    <property type="entry name" value="Flavin prenyltransferase-like"/>
    <property type="match status" value="1"/>
</dbReference>
<evidence type="ECO:0000313" key="2">
    <source>
        <dbReference type="EMBL" id="GAA4965425.1"/>
    </source>
</evidence>
<organism evidence="2 3">
    <name type="scientific">Yinghuangia aomiensis</name>
    <dbReference type="NCBI Taxonomy" id="676205"/>
    <lineage>
        <taxon>Bacteria</taxon>
        <taxon>Bacillati</taxon>
        <taxon>Actinomycetota</taxon>
        <taxon>Actinomycetes</taxon>
        <taxon>Kitasatosporales</taxon>
        <taxon>Streptomycetaceae</taxon>
        <taxon>Yinghuangia</taxon>
    </lineage>
</organism>
<protein>
    <recommendedName>
        <fullName evidence="1">Flavoprotein domain-containing protein</fullName>
    </recommendedName>
</protein>
<dbReference type="SUPFAM" id="SSF52507">
    <property type="entry name" value="Homo-oligomeric flavin-containing Cys decarboxylases, HFCD"/>
    <property type="match status" value="1"/>
</dbReference>
<dbReference type="InterPro" id="IPR036551">
    <property type="entry name" value="Flavin_trans-like"/>
</dbReference>
<accession>A0ABP9HA65</accession>
<dbReference type="EMBL" id="BAABHS010000010">
    <property type="protein sequence ID" value="GAA4965425.1"/>
    <property type="molecule type" value="Genomic_DNA"/>
</dbReference>
<keyword evidence="3" id="KW-1185">Reference proteome</keyword>
<reference evidence="3" key="1">
    <citation type="journal article" date="2019" name="Int. J. Syst. Evol. Microbiol.">
        <title>The Global Catalogue of Microorganisms (GCM) 10K type strain sequencing project: providing services to taxonomists for standard genome sequencing and annotation.</title>
        <authorList>
            <consortium name="The Broad Institute Genomics Platform"/>
            <consortium name="The Broad Institute Genome Sequencing Center for Infectious Disease"/>
            <person name="Wu L."/>
            <person name="Ma J."/>
        </authorList>
    </citation>
    <scope>NUCLEOTIDE SEQUENCE [LARGE SCALE GENOMIC DNA]</scope>
    <source>
        <strain evidence="3">JCM 17986</strain>
    </source>
</reference>